<dbReference type="Proteomes" id="UP000799324">
    <property type="component" value="Unassembled WGS sequence"/>
</dbReference>
<gene>
    <name evidence="3" type="ORF">K491DRAFT_674675</name>
</gene>
<keyword evidence="2" id="KW-1133">Transmembrane helix</keyword>
<feature type="region of interest" description="Disordered" evidence="1">
    <location>
        <begin position="80"/>
        <end position="107"/>
    </location>
</feature>
<feature type="compositionally biased region" description="Low complexity" evidence="1">
    <location>
        <begin position="30"/>
        <end position="58"/>
    </location>
</feature>
<organism evidence="3 4">
    <name type="scientific">Lophiostoma macrostomum CBS 122681</name>
    <dbReference type="NCBI Taxonomy" id="1314788"/>
    <lineage>
        <taxon>Eukaryota</taxon>
        <taxon>Fungi</taxon>
        <taxon>Dikarya</taxon>
        <taxon>Ascomycota</taxon>
        <taxon>Pezizomycotina</taxon>
        <taxon>Dothideomycetes</taxon>
        <taxon>Pleosporomycetidae</taxon>
        <taxon>Pleosporales</taxon>
        <taxon>Lophiostomataceae</taxon>
        <taxon>Lophiostoma</taxon>
    </lineage>
</organism>
<evidence type="ECO:0000313" key="3">
    <source>
        <dbReference type="EMBL" id="KAF2660437.1"/>
    </source>
</evidence>
<evidence type="ECO:0000256" key="2">
    <source>
        <dbReference type="SAM" id="Phobius"/>
    </source>
</evidence>
<feature type="region of interest" description="Disordered" evidence="1">
    <location>
        <begin position="1"/>
        <end position="58"/>
    </location>
</feature>
<proteinExistence type="predicted"/>
<keyword evidence="2" id="KW-0812">Transmembrane</keyword>
<evidence type="ECO:0000256" key="1">
    <source>
        <dbReference type="SAM" id="MobiDB-lite"/>
    </source>
</evidence>
<feature type="transmembrane region" description="Helical" evidence="2">
    <location>
        <begin position="119"/>
        <end position="139"/>
    </location>
</feature>
<evidence type="ECO:0000313" key="4">
    <source>
        <dbReference type="Proteomes" id="UP000799324"/>
    </source>
</evidence>
<keyword evidence="4" id="KW-1185">Reference proteome</keyword>
<keyword evidence="2" id="KW-0472">Membrane</keyword>
<reference evidence="3" key="1">
    <citation type="journal article" date="2020" name="Stud. Mycol.">
        <title>101 Dothideomycetes genomes: a test case for predicting lifestyles and emergence of pathogens.</title>
        <authorList>
            <person name="Haridas S."/>
            <person name="Albert R."/>
            <person name="Binder M."/>
            <person name="Bloem J."/>
            <person name="Labutti K."/>
            <person name="Salamov A."/>
            <person name="Andreopoulos B."/>
            <person name="Baker S."/>
            <person name="Barry K."/>
            <person name="Bills G."/>
            <person name="Bluhm B."/>
            <person name="Cannon C."/>
            <person name="Castanera R."/>
            <person name="Culley D."/>
            <person name="Daum C."/>
            <person name="Ezra D."/>
            <person name="Gonzalez J."/>
            <person name="Henrissat B."/>
            <person name="Kuo A."/>
            <person name="Liang C."/>
            <person name="Lipzen A."/>
            <person name="Lutzoni F."/>
            <person name="Magnuson J."/>
            <person name="Mondo S."/>
            <person name="Nolan M."/>
            <person name="Ohm R."/>
            <person name="Pangilinan J."/>
            <person name="Park H.-J."/>
            <person name="Ramirez L."/>
            <person name="Alfaro M."/>
            <person name="Sun H."/>
            <person name="Tritt A."/>
            <person name="Yoshinaga Y."/>
            <person name="Zwiers L.-H."/>
            <person name="Turgeon B."/>
            <person name="Goodwin S."/>
            <person name="Spatafora J."/>
            <person name="Crous P."/>
            <person name="Grigoriev I."/>
        </authorList>
    </citation>
    <scope>NUCLEOTIDE SEQUENCE</scope>
    <source>
        <strain evidence="3">CBS 122681</strain>
    </source>
</reference>
<feature type="compositionally biased region" description="Low complexity" evidence="1">
    <location>
        <begin position="1"/>
        <end position="13"/>
    </location>
</feature>
<sequence>MAFTSDSSSISASTWGDGVATSYSSHTNPETSSSVSVQTTISSEEKTASPTSTSSTYSSLPSVVILSSSSSDSFSTALSTTSTSSTFPSSQTSVQITTSSTSVPGVSGSSSDLSLAAKAVIGVSVALVIIVVTLAACVYRFPVFTSRKSDAPAARALTEPSSRQYKSELDGEPISEMEGVSSIQIHHELPIPDVRSTGVAESTHNDIGDSGMNEVVCAQS</sequence>
<accession>A0A6A6TMK2</accession>
<protein>
    <submittedName>
        <fullName evidence="3">Uncharacterized protein</fullName>
    </submittedName>
</protein>
<dbReference type="AlphaFoldDB" id="A0A6A6TMK2"/>
<name>A0A6A6TMK2_9PLEO</name>
<dbReference type="EMBL" id="MU004299">
    <property type="protein sequence ID" value="KAF2660437.1"/>
    <property type="molecule type" value="Genomic_DNA"/>
</dbReference>